<reference evidence="1" key="1">
    <citation type="journal article" date="2020" name="bioRxiv">
        <title>Chromosome-level reference genome of the European wasp spider Argiope bruennichi: a resource for studies on range expansion and evolutionary adaptation.</title>
        <authorList>
            <person name="Sheffer M.M."/>
            <person name="Hoppe A."/>
            <person name="Krehenwinkel H."/>
            <person name="Uhl G."/>
            <person name="Kuss A.W."/>
            <person name="Jensen L."/>
            <person name="Jensen C."/>
            <person name="Gillespie R.G."/>
            <person name="Hoff K.J."/>
            <person name="Prost S."/>
        </authorList>
    </citation>
    <scope>NUCLEOTIDE SEQUENCE</scope>
</reference>
<proteinExistence type="predicted"/>
<name>A0A8T0FH05_ARGBR</name>
<dbReference type="Proteomes" id="UP000807504">
    <property type="component" value="Unassembled WGS sequence"/>
</dbReference>
<sequence length="75" mass="8778">MMSHRDVRVASSSDYRVIGMEMAYVVPEDIRPQDPRVFGHYEYAFLRTPTVMTSQNLLNSLTENRFKLIDKDLQP</sequence>
<gene>
    <name evidence="1" type="ORF">HNY73_005571</name>
</gene>
<accession>A0A8T0FH05</accession>
<dbReference type="EMBL" id="JABXBU010000011">
    <property type="protein sequence ID" value="KAF8790567.1"/>
    <property type="molecule type" value="Genomic_DNA"/>
</dbReference>
<comment type="caution">
    <text evidence="1">The sequence shown here is derived from an EMBL/GenBank/DDBJ whole genome shotgun (WGS) entry which is preliminary data.</text>
</comment>
<protein>
    <submittedName>
        <fullName evidence="1">Uncharacterized protein</fullName>
    </submittedName>
</protein>
<organism evidence="1 2">
    <name type="scientific">Argiope bruennichi</name>
    <name type="common">Wasp spider</name>
    <name type="synonym">Aranea bruennichi</name>
    <dbReference type="NCBI Taxonomy" id="94029"/>
    <lineage>
        <taxon>Eukaryota</taxon>
        <taxon>Metazoa</taxon>
        <taxon>Ecdysozoa</taxon>
        <taxon>Arthropoda</taxon>
        <taxon>Chelicerata</taxon>
        <taxon>Arachnida</taxon>
        <taxon>Araneae</taxon>
        <taxon>Araneomorphae</taxon>
        <taxon>Entelegynae</taxon>
        <taxon>Araneoidea</taxon>
        <taxon>Araneidae</taxon>
        <taxon>Argiope</taxon>
    </lineage>
</organism>
<evidence type="ECO:0000313" key="2">
    <source>
        <dbReference type="Proteomes" id="UP000807504"/>
    </source>
</evidence>
<keyword evidence="2" id="KW-1185">Reference proteome</keyword>
<evidence type="ECO:0000313" key="1">
    <source>
        <dbReference type="EMBL" id="KAF8790567.1"/>
    </source>
</evidence>
<reference evidence="1" key="2">
    <citation type="submission" date="2020-06" db="EMBL/GenBank/DDBJ databases">
        <authorList>
            <person name="Sheffer M."/>
        </authorList>
    </citation>
    <scope>NUCLEOTIDE SEQUENCE</scope>
</reference>
<dbReference type="AlphaFoldDB" id="A0A8T0FH05"/>